<protein>
    <submittedName>
        <fullName evidence="3">Uncharacterized protein</fullName>
    </submittedName>
</protein>
<keyword evidence="2" id="KW-0812">Transmembrane</keyword>
<evidence type="ECO:0000313" key="4">
    <source>
        <dbReference type="Proteomes" id="UP000589626"/>
    </source>
</evidence>
<dbReference type="RefSeq" id="WP_183592454.1">
    <property type="nucleotide sequence ID" value="NZ_JACHWR010000002.1"/>
</dbReference>
<reference evidence="3 4" key="1">
    <citation type="submission" date="2020-08" db="EMBL/GenBank/DDBJ databases">
        <title>Sequencing the genomes of 1000 actinobacteria strains.</title>
        <authorList>
            <person name="Klenk H.-P."/>
        </authorList>
    </citation>
    <scope>NUCLEOTIDE SEQUENCE [LARGE SCALE GENOMIC DNA]</scope>
    <source>
        <strain evidence="3 4">DSM 105498</strain>
    </source>
</reference>
<feature type="compositionally biased region" description="Polar residues" evidence="1">
    <location>
        <begin position="19"/>
        <end position="36"/>
    </location>
</feature>
<dbReference type="AlphaFoldDB" id="A0A7W4VW32"/>
<feature type="compositionally biased region" description="Pro residues" evidence="1">
    <location>
        <begin position="698"/>
        <end position="708"/>
    </location>
</feature>
<keyword evidence="2" id="KW-0472">Membrane</keyword>
<keyword evidence="4" id="KW-1185">Reference proteome</keyword>
<feature type="compositionally biased region" description="Basic residues" evidence="1">
    <location>
        <begin position="1"/>
        <end position="10"/>
    </location>
</feature>
<sequence>MSRKPKRRTRAIAGFANHPNATVPGQSNDKQGQSGNPAKRLDERKAKKRKDTERADQTKAYAGRPVRSRPAKPGEPCAATHRQVIPTGTVDEYTAMLPPVTPFEADDLDINKHFHQYTDAHVQSASAFIKRSGVCRFMTDLYAEAKDNRGRKETIPFHAVMVALWLIATDGGNLWMTNVRDVLFHKMSATSRVLLGITYPDRPTRPEDEARDDRMTEADRNWDEASERTVARTFARMLTAIDPSVLPKNRNIEWAELEKQKRFLTVAQQQLRQARLDWVCNRLLETAFRCLPRKVRRKYRGSGCIDATPMPLYSVMRGKDNAFCSSDPDGGVYGHTGDHAEPDVLSRGVFWALEIHLIVAVDCSPGDRQWLPALPLCMTTDRPGFDPSGAARRMFAYLAQVRDLPRKWLAGDLLYTDQKPGKFQDPAREVGYKPVLGYGPKHHGKQGTHRTGFDMVEGAATCPAMPEHLVNATVLRRSKGSDGRPLHEHEVWIGDIKSRDDYLMRTHGKEHDGKQRLACPAAGNNPTARCPLKPRSMEERKTRQPNGKVVDARLTINPTEHFSDADGKPLLDVCAQDTITVDYNEGGDESFNRYRQELRFGTAEHQTTYVRLRQSQEGLHGFAKKHAAQALDNPDARLVRGKAAQTLFAALLLAASSVAKIRTFLRTAETSPQTGNRWVLRESLDAALRTPPGDEAPDPPPGELPAAA</sequence>
<name>A0A7W4VW32_9ACTN</name>
<feature type="region of interest" description="Disordered" evidence="1">
    <location>
        <begin position="1"/>
        <end position="80"/>
    </location>
</feature>
<organism evidence="3 4">
    <name type="scientific">Nocardioides soli</name>
    <dbReference type="NCBI Taxonomy" id="1036020"/>
    <lineage>
        <taxon>Bacteria</taxon>
        <taxon>Bacillati</taxon>
        <taxon>Actinomycetota</taxon>
        <taxon>Actinomycetes</taxon>
        <taxon>Propionibacteriales</taxon>
        <taxon>Nocardioidaceae</taxon>
        <taxon>Nocardioides</taxon>
    </lineage>
</organism>
<feature type="transmembrane region" description="Helical" evidence="2">
    <location>
        <begin position="155"/>
        <end position="176"/>
    </location>
</feature>
<gene>
    <name evidence="3" type="ORF">FHU40_002312</name>
</gene>
<dbReference type="EMBL" id="JACHWR010000002">
    <property type="protein sequence ID" value="MBB3042494.1"/>
    <property type="molecule type" value="Genomic_DNA"/>
</dbReference>
<feature type="compositionally biased region" description="Basic and acidic residues" evidence="1">
    <location>
        <begin position="39"/>
        <end position="57"/>
    </location>
</feature>
<evidence type="ECO:0000256" key="2">
    <source>
        <dbReference type="SAM" id="Phobius"/>
    </source>
</evidence>
<evidence type="ECO:0000313" key="3">
    <source>
        <dbReference type="EMBL" id="MBB3042494.1"/>
    </source>
</evidence>
<keyword evidence="2" id="KW-1133">Transmembrane helix</keyword>
<dbReference type="Proteomes" id="UP000589626">
    <property type="component" value="Unassembled WGS sequence"/>
</dbReference>
<feature type="region of interest" description="Disordered" evidence="1">
    <location>
        <begin position="513"/>
        <end position="546"/>
    </location>
</feature>
<feature type="region of interest" description="Disordered" evidence="1">
    <location>
        <begin position="685"/>
        <end position="708"/>
    </location>
</feature>
<proteinExistence type="predicted"/>
<evidence type="ECO:0000256" key="1">
    <source>
        <dbReference type="SAM" id="MobiDB-lite"/>
    </source>
</evidence>
<accession>A0A7W4VW32</accession>
<comment type="caution">
    <text evidence="3">The sequence shown here is derived from an EMBL/GenBank/DDBJ whole genome shotgun (WGS) entry which is preliminary data.</text>
</comment>